<accession>A0A401Q8Z1</accession>
<dbReference type="OrthoDB" id="10258955at2759"/>
<keyword evidence="2" id="KW-1185">Reference proteome</keyword>
<dbReference type="GO" id="GO:0016812">
    <property type="term" value="F:hydrolase activity, acting on carbon-nitrogen (but not peptide) bonds, in cyclic amides"/>
    <property type="evidence" value="ECO:0007669"/>
    <property type="project" value="TreeGrafter"/>
</dbReference>
<dbReference type="PANTHER" id="PTHR11647:SF58">
    <property type="entry name" value="DIHYDROPYRIMIDINASE-RELATED PROTEIN 5"/>
    <property type="match status" value="1"/>
</dbReference>
<dbReference type="Gene3D" id="2.30.40.10">
    <property type="entry name" value="Urease, subunit C, domain 1"/>
    <property type="match status" value="1"/>
</dbReference>
<dbReference type="Gene3D" id="3.20.20.140">
    <property type="entry name" value="Metal-dependent hydrolases"/>
    <property type="match status" value="1"/>
</dbReference>
<dbReference type="STRING" id="75743.A0A401Q8Z1"/>
<dbReference type="InterPro" id="IPR050378">
    <property type="entry name" value="Metallo-dep_Hydrolases_sf"/>
</dbReference>
<evidence type="ECO:0000313" key="1">
    <source>
        <dbReference type="EMBL" id="GCB81831.1"/>
    </source>
</evidence>
<organism evidence="1 2">
    <name type="scientific">Scyliorhinus torazame</name>
    <name type="common">Cloudy catshark</name>
    <name type="synonym">Catulus torazame</name>
    <dbReference type="NCBI Taxonomy" id="75743"/>
    <lineage>
        <taxon>Eukaryota</taxon>
        <taxon>Metazoa</taxon>
        <taxon>Chordata</taxon>
        <taxon>Craniata</taxon>
        <taxon>Vertebrata</taxon>
        <taxon>Chondrichthyes</taxon>
        <taxon>Elasmobranchii</taxon>
        <taxon>Galeomorphii</taxon>
        <taxon>Galeoidea</taxon>
        <taxon>Carcharhiniformes</taxon>
        <taxon>Scyliorhinidae</taxon>
        <taxon>Scyliorhinus</taxon>
    </lineage>
</organism>
<sequence>MHASASALRTLIKGGRVVNDDCTQEADVYIENGVVQLVGRELMIPGGAKVIDATGKLVIPGGIDTSTHFQETFMNVTSVDDYYHGTKVRGGGGNSRALSPKAPTCAHEEKELANFGMRGREGAKPLLPRVHPV</sequence>
<dbReference type="Proteomes" id="UP000288216">
    <property type="component" value="Unassembled WGS sequence"/>
</dbReference>
<dbReference type="AlphaFoldDB" id="A0A401Q8Z1"/>
<dbReference type="InterPro" id="IPR011059">
    <property type="entry name" value="Metal-dep_hydrolase_composite"/>
</dbReference>
<dbReference type="SUPFAM" id="SSF51338">
    <property type="entry name" value="Composite domain of metallo-dependent hydrolases"/>
    <property type="match status" value="1"/>
</dbReference>
<reference evidence="1 2" key="1">
    <citation type="journal article" date="2018" name="Nat. Ecol. Evol.">
        <title>Shark genomes provide insights into elasmobranch evolution and the origin of vertebrates.</title>
        <authorList>
            <person name="Hara Y"/>
            <person name="Yamaguchi K"/>
            <person name="Onimaru K"/>
            <person name="Kadota M"/>
            <person name="Koyanagi M"/>
            <person name="Keeley SD"/>
            <person name="Tatsumi K"/>
            <person name="Tanaka K"/>
            <person name="Motone F"/>
            <person name="Kageyama Y"/>
            <person name="Nozu R"/>
            <person name="Adachi N"/>
            <person name="Nishimura O"/>
            <person name="Nakagawa R"/>
            <person name="Tanegashima C"/>
            <person name="Kiyatake I"/>
            <person name="Matsumoto R"/>
            <person name="Murakumo K"/>
            <person name="Nishida K"/>
            <person name="Terakita A"/>
            <person name="Kuratani S"/>
            <person name="Sato K"/>
            <person name="Hyodo S Kuraku.S."/>
        </authorList>
    </citation>
    <scope>NUCLEOTIDE SEQUENCE [LARGE SCALE GENOMIC DNA]</scope>
</reference>
<dbReference type="PANTHER" id="PTHR11647">
    <property type="entry name" value="HYDRANTOINASE/DIHYDROPYRIMIDINASE FAMILY MEMBER"/>
    <property type="match status" value="1"/>
</dbReference>
<proteinExistence type="predicted"/>
<dbReference type="EMBL" id="BFAA01021754">
    <property type="protein sequence ID" value="GCB81831.1"/>
    <property type="molecule type" value="Genomic_DNA"/>
</dbReference>
<evidence type="ECO:0000313" key="2">
    <source>
        <dbReference type="Proteomes" id="UP000288216"/>
    </source>
</evidence>
<name>A0A401Q8Z1_SCYTO</name>
<evidence type="ECO:0008006" key="3">
    <source>
        <dbReference type="Google" id="ProtNLM"/>
    </source>
</evidence>
<comment type="caution">
    <text evidence="1">The sequence shown here is derived from an EMBL/GenBank/DDBJ whole genome shotgun (WGS) entry which is preliminary data.</text>
</comment>
<protein>
    <recommendedName>
        <fullName evidence="3">Amidohydrolase-related domain-containing protein</fullName>
    </recommendedName>
</protein>
<dbReference type="OMA" id="NITHNQR"/>
<gene>
    <name evidence="1" type="ORF">scyTo_0022239</name>
</gene>
<dbReference type="GO" id="GO:0005829">
    <property type="term" value="C:cytosol"/>
    <property type="evidence" value="ECO:0007669"/>
    <property type="project" value="TreeGrafter"/>
</dbReference>